<dbReference type="InterPro" id="IPR007627">
    <property type="entry name" value="RNA_pol_sigma70_r2"/>
</dbReference>
<dbReference type="AlphaFoldDB" id="A0A7H0VCT1"/>
<evidence type="ECO:0000256" key="2">
    <source>
        <dbReference type="ARBA" id="ARBA00023015"/>
    </source>
</evidence>
<organism evidence="7 8">
    <name type="scientific">Croceimicrobium hydrocarbonivorans</name>
    <dbReference type="NCBI Taxonomy" id="2761580"/>
    <lineage>
        <taxon>Bacteria</taxon>
        <taxon>Pseudomonadati</taxon>
        <taxon>Bacteroidota</taxon>
        <taxon>Flavobacteriia</taxon>
        <taxon>Flavobacteriales</taxon>
        <taxon>Owenweeksiaceae</taxon>
        <taxon>Croceimicrobium</taxon>
    </lineage>
</organism>
<keyword evidence="2" id="KW-0805">Transcription regulation</keyword>
<dbReference type="NCBIfam" id="TIGR02937">
    <property type="entry name" value="sigma70-ECF"/>
    <property type="match status" value="1"/>
</dbReference>
<dbReference type="RefSeq" id="WP_210758061.1">
    <property type="nucleotide sequence ID" value="NZ_CP060139.1"/>
</dbReference>
<dbReference type="Gene3D" id="1.10.10.10">
    <property type="entry name" value="Winged helix-like DNA-binding domain superfamily/Winged helix DNA-binding domain"/>
    <property type="match status" value="1"/>
</dbReference>
<dbReference type="SUPFAM" id="SSF88946">
    <property type="entry name" value="Sigma2 domain of RNA polymerase sigma factors"/>
    <property type="match status" value="1"/>
</dbReference>
<dbReference type="GO" id="GO:0003677">
    <property type="term" value="F:DNA binding"/>
    <property type="evidence" value="ECO:0007669"/>
    <property type="project" value="InterPro"/>
</dbReference>
<keyword evidence="3" id="KW-0731">Sigma factor</keyword>
<dbReference type="InterPro" id="IPR014284">
    <property type="entry name" value="RNA_pol_sigma-70_dom"/>
</dbReference>
<dbReference type="CDD" id="cd06171">
    <property type="entry name" value="Sigma70_r4"/>
    <property type="match status" value="1"/>
</dbReference>
<dbReference type="KEGG" id="chyd:H4K34_14245"/>
<dbReference type="InterPro" id="IPR036388">
    <property type="entry name" value="WH-like_DNA-bd_sf"/>
</dbReference>
<dbReference type="Pfam" id="PF04542">
    <property type="entry name" value="Sigma70_r2"/>
    <property type="match status" value="1"/>
</dbReference>
<protein>
    <submittedName>
        <fullName evidence="7">RNA polymerase sigma factor</fullName>
    </submittedName>
</protein>
<dbReference type="InterPro" id="IPR013249">
    <property type="entry name" value="RNA_pol_sigma70_r4_t2"/>
</dbReference>
<gene>
    <name evidence="7" type="ORF">H4K34_14245</name>
</gene>
<dbReference type="Pfam" id="PF08281">
    <property type="entry name" value="Sigma70_r4_2"/>
    <property type="match status" value="1"/>
</dbReference>
<dbReference type="PANTHER" id="PTHR43133">
    <property type="entry name" value="RNA POLYMERASE ECF-TYPE SIGMA FACTO"/>
    <property type="match status" value="1"/>
</dbReference>
<sequence length="176" mass="20785">MQEPGIWKEQLKKEQYQSLFAHLVEAYTERLYWHIRSILLRHDWTDDVLQECFIKAWKALPSFRAESAFYTWLYRIATNEALAHLKKERRFQLQEGALNYHLSADPYFDGDEALKNLLEAVAELPDKQQTVFKLKYFQNLSFNEISEMLGTSVGALKASFHHAKEKVKVQLNLNEF</sequence>
<keyword evidence="8" id="KW-1185">Reference proteome</keyword>
<evidence type="ECO:0000259" key="5">
    <source>
        <dbReference type="Pfam" id="PF04542"/>
    </source>
</evidence>
<feature type="domain" description="RNA polymerase sigma factor 70 region 4 type 2" evidence="6">
    <location>
        <begin position="115"/>
        <end position="166"/>
    </location>
</feature>
<evidence type="ECO:0000313" key="8">
    <source>
        <dbReference type="Proteomes" id="UP000516305"/>
    </source>
</evidence>
<dbReference type="InterPro" id="IPR013325">
    <property type="entry name" value="RNA_pol_sigma_r2"/>
</dbReference>
<comment type="similarity">
    <text evidence="1">Belongs to the sigma-70 factor family. ECF subfamily.</text>
</comment>
<dbReference type="GO" id="GO:0016987">
    <property type="term" value="F:sigma factor activity"/>
    <property type="evidence" value="ECO:0007669"/>
    <property type="project" value="UniProtKB-KW"/>
</dbReference>
<keyword evidence="4" id="KW-0804">Transcription</keyword>
<evidence type="ECO:0000313" key="7">
    <source>
        <dbReference type="EMBL" id="QNR23529.1"/>
    </source>
</evidence>
<feature type="domain" description="RNA polymerase sigma-70 region 2" evidence="5">
    <location>
        <begin position="23"/>
        <end position="90"/>
    </location>
</feature>
<evidence type="ECO:0000259" key="6">
    <source>
        <dbReference type="Pfam" id="PF08281"/>
    </source>
</evidence>
<dbReference type="Proteomes" id="UP000516305">
    <property type="component" value="Chromosome"/>
</dbReference>
<evidence type="ECO:0000256" key="4">
    <source>
        <dbReference type="ARBA" id="ARBA00023163"/>
    </source>
</evidence>
<name>A0A7H0VCT1_9FLAO</name>
<dbReference type="SUPFAM" id="SSF88659">
    <property type="entry name" value="Sigma3 and sigma4 domains of RNA polymerase sigma factors"/>
    <property type="match status" value="1"/>
</dbReference>
<accession>A0A7H0VCT1</accession>
<dbReference type="InterPro" id="IPR039425">
    <property type="entry name" value="RNA_pol_sigma-70-like"/>
</dbReference>
<dbReference type="Gene3D" id="1.10.1740.10">
    <property type="match status" value="1"/>
</dbReference>
<evidence type="ECO:0000256" key="1">
    <source>
        <dbReference type="ARBA" id="ARBA00010641"/>
    </source>
</evidence>
<evidence type="ECO:0000256" key="3">
    <source>
        <dbReference type="ARBA" id="ARBA00023082"/>
    </source>
</evidence>
<dbReference type="PANTHER" id="PTHR43133:SF51">
    <property type="entry name" value="RNA POLYMERASE SIGMA FACTOR"/>
    <property type="match status" value="1"/>
</dbReference>
<dbReference type="InterPro" id="IPR013324">
    <property type="entry name" value="RNA_pol_sigma_r3/r4-like"/>
</dbReference>
<dbReference type="GO" id="GO:0006352">
    <property type="term" value="P:DNA-templated transcription initiation"/>
    <property type="evidence" value="ECO:0007669"/>
    <property type="project" value="InterPro"/>
</dbReference>
<dbReference type="EMBL" id="CP060139">
    <property type="protein sequence ID" value="QNR23529.1"/>
    <property type="molecule type" value="Genomic_DNA"/>
</dbReference>
<proteinExistence type="inferred from homology"/>
<reference evidence="7 8" key="1">
    <citation type="submission" date="2020-08" db="EMBL/GenBank/DDBJ databases">
        <title>Croceimicrobium hydrocarbonivorans gen. nov., sp. nov., a novel marine bacterium isolated from a bacterial consortium that degrades polyethylene terephthalate.</title>
        <authorList>
            <person name="Liu R."/>
        </authorList>
    </citation>
    <scope>NUCLEOTIDE SEQUENCE [LARGE SCALE GENOMIC DNA]</scope>
    <source>
        <strain evidence="7 8">A20-9</strain>
    </source>
</reference>